<gene>
    <name evidence="1" type="ORF">N8T08_007891</name>
</gene>
<evidence type="ECO:0000313" key="2">
    <source>
        <dbReference type="Proteomes" id="UP001177260"/>
    </source>
</evidence>
<reference evidence="1 2" key="1">
    <citation type="journal article" date="2023" name="ACS Omega">
        <title>Identification of the Neoaspergillic Acid Biosynthesis Gene Cluster by Establishing an In Vitro CRISPR-Ribonucleoprotein Genetic System in Aspergillus melleus.</title>
        <authorList>
            <person name="Yuan B."/>
            <person name="Grau M.F."/>
            <person name="Murata R.M."/>
            <person name="Torok T."/>
            <person name="Venkateswaran K."/>
            <person name="Stajich J.E."/>
            <person name="Wang C.C.C."/>
        </authorList>
    </citation>
    <scope>NUCLEOTIDE SEQUENCE [LARGE SCALE GENOMIC DNA]</scope>
    <source>
        <strain evidence="1 2">IMV 1140</strain>
    </source>
</reference>
<accession>A0ACC3AWP8</accession>
<sequence>MDEAQRYKLLQREEEYQDDGSDCEKDTAEEELPSQRRFSRYGWQCSTFTLLVIATMQFFLLLPSTYTLLPFIGSYETGFTTDFDDAKSHISLEQRQFSSGLRVSDNGTVYRAEGKPGEMTYVGRNLEAVDKAWDELFGRRYFVLHDEEVAQLDREEPSLPALEPLVGIQSHTGHSGVFGGVEVLHSLHCLDALRRYINGQTHHHGRSFEEEGGMRIHIDHCVDHLRQSIMCSADLTPVTLKPLYFGDKSNPSSVGFVGETERPHTCRNFEAIREWSLNRDWFKN</sequence>
<dbReference type="Proteomes" id="UP001177260">
    <property type="component" value="Unassembled WGS sequence"/>
</dbReference>
<name>A0ACC3AWP8_9EURO</name>
<dbReference type="EMBL" id="JAOPJF010000051">
    <property type="protein sequence ID" value="KAK1142339.1"/>
    <property type="molecule type" value="Genomic_DNA"/>
</dbReference>
<organism evidence="1 2">
    <name type="scientific">Aspergillus melleus</name>
    <dbReference type="NCBI Taxonomy" id="138277"/>
    <lineage>
        <taxon>Eukaryota</taxon>
        <taxon>Fungi</taxon>
        <taxon>Dikarya</taxon>
        <taxon>Ascomycota</taxon>
        <taxon>Pezizomycotina</taxon>
        <taxon>Eurotiomycetes</taxon>
        <taxon>Eurotiomycetidae</taxon>
        <taxon>Eurotiales</taxon>
        <taxon>Aspergillaceae</taxon>
        <taxon>Aspergillus</taxon>
        <taxon>Aspergillus subgen. Circumdati</taxon>
    </lineage>
</organism>
<protein>
    <submittedName>
        <fullName evidence="1">Uncharacterized protein</fullName>
    </submittedName>
</protein>
<keyword evidence="2" id="KW-1185">Reference proteome</keyword>
<proteinExistence type="predicted"/>
<comment type="caution">
    <text evidence="1">The sequence shown here is derived from an EMBL/GenBank/DDBJ whole genome shotgun (WGS) entry which is preliminary data.</text>
</comment>
<evidence type="ECO:0000313" key="1">
    <source>
        <dbReference type="EMBL" id="KAK1142339.1"/>
    </source>
</evidence>